<protein>
    <submittedName>
        <fullName evidence="1">Uncharacterized protein</fullName>
    </submittedName>
</protein>
<gene>
    <name evidence="1" type="ORF">A3E73_02380</name>
</gene>
<accession>A0A1F5DM87</accession>
<dbReference type="Proteomes" id="UP000176791">
    <property type="component" value="Unassembled WGS sequence"/>
</dbReference>
<name>A0A1F5DM87_9BACT</name>
<dbReference type="EMBL" id="MEZN01000019">
    <property type="protein sequence ID" value="OGD56263.1"/>
    <property type="molecule type" value="Genomic_DNA"/>
</dbReference>
<evidence type="ECO:0000313" key="1">
    <source>
        <dbReference type="EMBL" id="OGD56263.1"/>
    </source>
</evidence>
<dbReference type="AlphaFoldDB" id="A0A1F5DM87"/>
<proteinExistence type="predicted"/>
<organism evidence="1 2">
    <name type="scientific">Candidatus Beckwithbacteria bacterium RIFCSPHIGHO2_12_FULL_47_17</name>
    <dbReference type="NCBI Taxonomy" id="1797460"/>
    <lineage>
        <taxon>Bacteria</taxon>
        <taxon>Candidatus Beckwithiibacteriota</taxon>
    </lineage>
</organism>
<evidence type="ECO:0000313" key="2">
    <source>
        <dbReference type="Proteomes" id="UP000176791"/>
    </source>
</evidence>
<reference evidence="1 2" key="1">
    <citation type="journal article" date="2016" name="Nat. Commun.">
        <title>Thousands of microbial genomes shed light on interconnected biogeochemical processes in an aquifer system.</title>
        <authorList>
            <person name="Anantharaman K."/>
            <person name="Brown C.T."/>
            <person name="Hug L.A."/>
            <person name="Sharon I."/>
            <person name="Castelle C.J."/>
            <person name="Probst A.J."/>
            <person name="Thomas B.C."/>
            <person name="Singh A."/>
            <person name="Wilkins M.J."/>
            <person name="Karaoz U."/>
            <person name="Brodie E.L."/>
            <person name="Williams K.H."/>
            <person name="Hubbard S.S."/>
            <person name="Banfield J.F."/>
        </authorList>
    </citation>
    <scope>NUCLEOTIDE SEQUENCE [LARGE SCALE GENOMIC DNA]</scope>
</reference>
<dbReference type="STRING" id="1797460.A3E73_02380"/>
<sequence length="85" mass="9734">MSQTMVVTNLRMEEQDWLQIKAMAGELGMSVNKYINYLIGKVTTRQQLGKIEDYKNASIWEELPKLAKIKNKPGKLSADDEIIYA</sequence>
<comment type="caution">
    <text evidence="1">The sequence shown here is derived from an EMBL/GenBank/DDBJ whole genome shotgun (WGS) entry which is preliminary data.</text>
</comment>